<evidence type="ECO:0000313" key="2">
    <source>
        <dbReference type="EMBL" id="KPB01929.1"/>
    </source>
</evidence>
<feature type="domain" description="YlxR" evidence="1">
    <location>
        <begin position="12"/>
        <end position="82"/>
    </location>
</feature>
<dbReference type="GO" id="GO:0003677">
    <property type="term" value="F:DNA binding"/>
    <property type="evidence" value="ECO:0007669"/>
    <property type="project" value="UniProtKB-KW"/>
</dbReference>
<keyword evidence="3" id="KW-1185">Reference proteome</keyword>
<reference evidence="2 3" key="1">
    <citation type="submission" date="2015-01" db="EMBL/GenBank/DDBJ databases">
        <title>Ahrensia donghaiensis sp. nov., a novel dimethylsulphoniopropionate-cleavage bacterium isolated from seawater and emended descriptions of the genus Ahrensia and Ahrensia kielensis.</title>
        <authorList>
            <person name="Liu J."/>
        </authorList>
    </citation>
    <scope>NUCLEOTIDE SEQUENCE [LARGE SCALE GENOMIC DNA]</scope>
    <source>
        <strain evidence="2 3">LZD062</strain>
    </source>
</reference>
<dbReference type="CDD" id="cd00279">
    <property type="entry name" value="YlxR"/>
    <property type="match status" value="1"/>
</dbReference>
<dbReference type="InterPro" id="IPR007393">
    <property type="entry name" value="YlxR_dom"/>
</dbReference>
<keyword evidence="2" id="KW-0238">DNA-binding</keyword>
<dbReference type="Proteomes" id="UP000038011">
    <property type="component" value="Unassembled WGS sequence"/>
</dbReference>
<sequence>MAKGNASDMNDRKCIVTGQSGDAEALMRFVVGPNDQVVPDLKRNLPGRGCWVRAERTYIEQAVAKRLFARGLKQNVVVQDDLPELVDELLKKAALGSLGLARKAGMAIFGSTQVGKAVRAGKALAVLHSSSAAPDGVRKITQARRATVHLGGPKIESFTLFGTEEMDLAFGGGNVIHAAILDAGPGAATLKKLKALKLYRQIADEHDMPEGESFWDEEETDEE</sequence>
<protein>
    <submittedName>
        <fullName evidence="2">DNA-binding protein</fullName>
    </submittedName>
</protein>
<evidence type="ECO:0000259" key="1">
    <source>
        <dbReference type="Pfam" id="PF04296"/>
    </source>
</evidence>
<dbReference type="InterPro" id="IPR035931">
    <property type="entry name" value="YlxR-like_sf"/>
</dbReference>
<dbReference type="InterPro" id="IPR029064">
    <property type="entry name" value="Ribosomal_eL30-like_sf"/>
</dbReference>
<organism evidence="2 3">
    <name type="scientific">Ahrensia marina</name>
    <dbReference type="NCBI Taxonomy" id="1514904"/>
    <lineage>
        <taxon>Bacteria</taxon>
        <taxon>Pseudomonadati</taxon>
        <taxon>Pseudomonadota</taxon>
        <taxon>Alphaproteobacteria</taxon>
        <taxon>Hyphomicrobiales</taxon>
        <taxon>Ahrensiaceae</taxon>
        <taxon>Ahrensia</taxon>
    </lineage>
</organism>
<dbReference type="STRING" id="1514904.SU32_06090"/>
<accession>A0A0M9GNV8</accession>
<evidence type="ECO:0000313" key="3">
    <source>
        <dbReference type="Proteomes" id="UP000038011"/>
    </source>
</evidence>
<dbReference type="AlphaFoldDB" id="A0A0M9GNV8"/>
<dbReference type="PANTHER" id="PTHR34215:SF1">
    <property type="entry name" value="YLXR DOMAIN-CONTAINING PROTEIN"/>
    <property type="match status" value="1"/>
</dbReference>
<dbReference type="PANTHER" id="PTHR34215">
    <property type="entry name" value="BLL0784 PROTEIN"/>
    <property type="match status" value="1"/>
</dbReference>
<comment type="caution">
    <text evidence="2">The sequence shown here is derived from an EMBL/GenBank/DDBJ whole genome shotgun (WGS) entry which is preliminary data.</text>
</comment>
<dbReference type="SUPFAM" id="SSF64376">
    <property type="entry name" value="YlxR-like"/>
    <property type="match status" value="1"/>
</dbReference>
<dbReference type="RefSeq" id="WP_053998457.1">
    <property type="nucleotide sequence ID" value="NZ_JXMU01000007.1"/>
</dbReference>
<dbReference type="SUPFAM" id="SSF55315">
    <property type="entry name" value="L30e-like"/>
    <property type="match status" value="1"/>
</dbReference>
<dbReference type="NCBIfam" id="NF006622">
    <property type="entry name" value="PRK09190.1"/>
    <property type="match status" value="1"/>
</dbReference>
<gene>
    <name evidence="2" type="ORF">SU32_06090</name>
</gene>
<dbReference type="Gene3D" id="3.30.1330.30">
    <property type="match status" value="1"/>
</dbReference>
<dbReference type="Pfam" id="PF04296">
    <property type="entry name" value="YlxR"/>
    <property type="match status" value="1"/>
</dbReference>
<name>A0A0M9GNV8_9HYPH</name>
<proteinExistence type="predicted"/>
<dbReference type="InterPro" id="IPR037465">
    <property type="entry name" value="YlxR"/>
</dbReference>
<dbReference type="Gene3D" id="3.30.1230.10">
    <property type="entry name" value="YlxR-like"/>
    <property type="match status" value="1"/>
</dbReference>
<dbReference type="PATRIC" id="fig|1514904.3.peg.3243"/>
<dbReference type="EMBL" id="JXMU01000007">
    <property type="protein sequence ID" value="KPB01929.1"/>
    <property type="molecule type" value="Genomic_DNA"/>
</dbReference>